<dbReference type="InterPro" id="IPR000772">
    <property type="entry name" value="Ricin_B_lectin"/>
</dbReference>
<organism evidence="3 4">
    <name type="scientific">Phlebiopsis gigantea (strain 11061_1 CR5-6)</name>
    <name type="common">White-rot fungus</name>
    <name type="synonym">Peniophora gigantea</name>
    <dbReference type="NCBI Taxonomy" id="745531"/>
    <lineage>
        <taxon>Eukaryota</taxon>
        <taxon>Fungi</taxon>
        <taxon>Dikarya</taxon>
        <taxon>Basidiomycota</taxon>
        <taxon>Agaricomycotina</taxon>
        <taxon>Agaricomycetes</taxon>
        <taxon>Polyporales</taxon>
        <taxon>Phanerochaetaceae</taxon>
        <taxon>Phlebiopsis</taxon>
    </lineage>
</organism>
<feature type="chain" id="PRO_5002178159" description="Ricin B lectin domain-containing protein" evidence="1">
    <location>
        <begin position="19"/>
        <end position="186"/>
    </location>
</feature>
<dbReference type="Gene3D" id="2.80.10.50">
    <property type="match status" value="1"/>
</dbReference>
<dbReference type="SUPFAM" id="SSF50370">
    <property type="entry name" value="Ricin B-like lectins"/>
    <property type="match status" value="1"/>
</dbReference>
<keyword evidence="4" id="KW-1185">Reference proteome</keyword>
<dbReference type="Pfam" id="PF14200">
    <property type="entry name" value="RicinB_lectin_2"/>
    <property type="match status" value="1"/>
</dbReference>
<reference evidence="3 4" key="1">
    <citation type="journal article" date="2014" name="PLoS Genet.">
        <title>Analysis of the Phlebiopsis gigantea genome, transcriptome and secretome provides insight into its pioneer colonization strategies of wood.</title>
        <authorList>
            <person name="Hori C."/>
            <person name="Ishida T."/>
            <person name="Igarashi K."/>
            <person name="Samejima M."/>
            <person name="Suzuki H."/>
            <person name="Master E."/>
            <person name="Ferreira P."/>
            <person name="Ruiz-Duenas F.J."/>
            <person name="Held B."/>
            <person name="Canessa P."/>
            <person name="Larrondo L.F."/>
            <person name="Schmoll M."/>
            <person name="Druzhinina I.S."/>
            <person name="Kubicek C.P."/>
            <person name="Gaskell J.A."/>
            <person name="Kersten P."/>
            <person name="St John F."/>
            <person name="Glasner J."/>
            <person name="Sabat G."/>
            <person name="Splinter BonDurant S."/>
            <person name="Syed K."/>
            <person name="Yadav J."/>
            <person name="Mgbeahuruike A.C."/>
            <person name="Kovalchuk A."/>
            <person name="Asiegbu F.O."/>
            <person name="Lackner G."/>
            <person name="Hoffmeister D."/>
            <person name="Rencoret J."/>
            <person name="Gutierrez A."/>
            <person name="Sun H."/>
            <person name="Lindquist E."/>
            <person name="Barry K."/>
            <person name="Riley R."/>
            <person name="Grigoriev I.V."/>
            <person name="Henrissat B."/>
            <person name="Kues U."/>
            <person name="Berka R.M."/>
            <person name="Martinez A.T."/>
            <person name="Covert S.F."/>
            <person name="Blanchette R.A."/>
            <person name="Cullen D."/>
        </authorList>
    </citation>
    <scope>NUCLEOTIDE SEQUENCE [LARGE SCALE GENOMIC DNA]</scope>
    <source>
        <strain evidence="3 4">11061_1 CR5-6</strain>
    </source>
</reference>
<dbReference type="Proteomes" id="UP000053257">
    <property type="component" value="Unassembled WGS sequence"/>
</dbReference>
<dbReference type="HOGENOM" id="CLU_1619620_0_0_1"/>
<evidence type="ECO:0000256" key="1">
    <source>
        <dbReference type="SAM" id="SignalP"/>
    </source>
</evidence>
<dbReference type="EMBL" id="KN840582">
    <property type="protein sequence ID" value="KIP04222.1"/>
    <property type="molecule type" value="Genomic_DNA"/>
</dbReference>
<evidence type="ECO:0000313" key="4">
    <source>
        <dbReference type="Proteomes" id="UP000053257"/>
    </source>
</evidence>
<protein>
    <recommendedName>
        <fullName evidence="2">Ricin B lectin domain-containing protein</fullName>
    </recommendedName>
</protein>
<accession>A0A0C3S362</accession>
<keyword evidence="1" id="KW-0732">Signal</keyword>
<name>A0A0C3S362_PHLG1</name>
<sequence length="186" mass="19500">MFPKSLVALALMVAAVCGAPPKRNDRWHGSLYSVEARAIPGPGTYRIQNLATGYYMDASGSGQNAGNPVIGYSLNEPSSPNQEWKLSFSVEPEVSLESISSFIASTIADASAGTDMQGNGTMGLAMFPKIGASLKIEASTEDSNYNTICANTFPTTCATASSEFGAQIELEPPTGSANQSWAFQAV</sequence>
<gene>
    <name evidence="3" type="ORF">PHLGIDRAFT_15356</name>
</gene>
<dbReference type="OrthoDB" id="10527190at2759"/>
<dbReference type="InterPro" id="IPR035992">
    <property type="entry name" value="Ricin_B-like_lectins"/>
</dbReference>
<evidence type="ECO:0000313" key="3">
    <source>
        <dbReference type="EMBL" id="KIP04222.1"/>
    </source>
</evidence>
<feature type="domain" description="Ricin B lectin" evidence="2">
    <location>
        <begin position="41"/>
        <end position="87"/>
    </location>
</feature>
<proteinExistence type="predicted"/>
<feature type="signal peptide" evidence="1">
    <location>
        <begin position="1"/>
        <end position="18"/>
    </location>
</feature>
<evidence type="ECO:0000259" key="2">
    <source>
        <dbReference type="Pfam" id="PF14200"/>
    </source>
</evidence>
<dbReference type="AlphaFoldDB" id="A0A0C3S362"/>